<keyword evidence="2" id="KW-1185">Reference proteome</keyword>
<evidence type="ECO:0000313" key="2">
    <source>
        <dbReference type="Proteomes" id="UP001157974"/>
    </source>
</evidence>
<name>A0AAV8V263_9RHOD</name>
<dbReference type="Gene3D" id="3.90.190.10">
    <property type="entry name" value="Protein tyrosine phosphatase superfamily"/>
    <property type="match status" value="1"/>
</dbReference>
<organism evidence="1 2">
    <name type="scientific">Rhodosorus marinus</name>
    <dbReference type="NCBI Taxonomy" id="101924"/>
    <lineage>
        <taxon>Eukaryota</taxon>
        <taxon>Rhodophyta</taxon>
        <taxon>Stylonematophyceae</taxon>
        <taxon>Stylonematales</taxon>
        <taxon>Stylonemataceae</taxon>
        <taxon>Rhodosorus</taxon>
    </lineage>
</organism>
<evidence type="ECO:0000313" key="1">
    <source>
        <dbReference type="EMBL" id="KAJ8908943.1"/>
    </source>
</evidence>
<dbReference type="AlphaFoldDB" id="A0AAV8V263"/>
<dbReference type="InterPro" id="IPR029021">
    <property type="entry name" value="Prot-tyrosine_phosphatase-like"/>
</dbReference>
<reference evidence="1 2" key="1">
    <citation type="journal article" date="2023" name="Nat. Commun.">
        <title>Origin of minicircular mitochondrial genomes in red algae.</title>
        <authorList>
            <person name="Lee Y."/>
            <person name="Cho C.H."/>
            <person name="Lee Y.M."/>
            <person name="Park S.I."/>
            <person name="Yang J.H."/>
            <person name="West J.A."/>
            <person name="Bhattacharya D."/>
            <person name="Yoon H.S."/>
        </authorList>
    </citation>
    <scope>NUCLEOTIDE SEQUENCE [LARGE SCALE GENOMIC DNA]</scope>
    <source>
        <strain evidence="1 2">CCMP1338</strain>
        <tissue evidence="1">Whole cell</tissue>
    </source>
</reference>
<dbReference type="Pfam" id="PF13350">
    <property type="entry name" value="Y_phosphatase3"/>
    <property type="match status" value="1"/>
</dbReference>
<proteinExistence type="predicted"/>
<dbReference type="EMBL" id="JAMWBK010000001">
    <property type="protein sequence ID" value="KAJ8908943.1"/>
    <property type="molecule type" value="Genomic_DNA"/>
</dbReference>
<sequence>MQDVLVNFRDAAVGFDKIRSGLLFRSAVPQNKVKEKLEMLLLLRASSALQRGLPHDVLFFGAVKPGKQEASSRIYASRLENSLRKKKPQRCSRCGSKWIEASLFKGRDFVRVSANQVGWMNLILGALQYKFDPAAGGRRYFGQFNALGLDTFIKFMLEASKPRLAETIRLITDERNLPSLTFCTAGKDRTGIVWALLLVVLGASHEQAAADFAISEDLIKKHPEYYQFVGGKPCPWRL</sequence>
<protein>
    <recommendedName>
        <fullName evidence="3">Tyrosine specific protein phosphatases domain-containing protein</fullName>
    </recommendedName>
</protein>
<gene>
    <name evidence="1" type="ORF">NDN08_005643</name>
</gene>
<dbReference type="Proteomes" id="UP001157974">
    <property type="component" value="Unassembled WGS sequence"/>
</dbReference>
<accession>A0AAV8V263</accession>
<evidence type="ECO:0008006" key="3">
    <source>
        <dbReference type="Google" id="ProtNLM"/>
    </source>
</evidence>
<dbReference type="InterPro" id="IPR026893">
    <property type="entry name" value="Tyr/Ser_Pase_IphP-type"/>
</dbReference>
<dbReference type="GO" id="GO:0004721">
    <property type="term" value="F:phosphoprotein phosphatase activity"/>
    <property type="evidence" value="ECO:0007669"/>
    <property type="project" value="InterPro"/>
</dbReference>
<dbReference type="SUPFAM" id="SSF52799">
    <property type="entry name" value="(Phosphotyrosine protein) phosphatases II"/>
    <property type="match status" value="1"/>
</dbReference>
<comment type="caution">
    <text evidence="1">The sequence shown here is derived from an EMBL/GenBank/DDBJ whole genome shotgun (WGS) entry which is preliminary data.</text>
</comment>